<accession>A0A8H7QZH7</accession>
<dbReference type="PANTHER" id="PTHR28142">
    <property type="entry name" value="MITOCHONDRIAL INNER MEMBRANE I-AAA PROTEASE SUPERCOMPLEX SUBUNIT MGR3-RELATED"/>
    <property type="match status" value="1"/>
</dbReference>
<evidence type="ECO:0000313" key="3">
    <source>
        <dbReference type="Proteomes" id="UP000650833"/>
    </source>
</evidence>
<sequence length="406" mass="45643">MSFRRILSKVSITARTKPSTVRAINQFSAPQRTFASASRRTTASSTPQHEQPSRPFHIPPLPVALISVGFICLGIGLYEYLTSDIQKFPVPVRQALRKALYYQQDKDLTLALKYFNEALQLALESDELEKNGAPLTGIMIQLGSLQERMGRLSDAKQTLTLALRHLLSLHNSTVTANADVFSKDLSQLNPVDQRKAVGIAQKLGDITSSMKRDDEAEKWYVWSVEHLLKSSSKPKSAYGDSNELIFDQEHMPDWLTKTDIGAALEALGGFYAAKKKPELAIHLYLRALTLNGMHSCQSAVLMNNLAESYASMGRFDEAKLWGQRGLDLAQNPNTAKVNKDREICDETCGVLLFNMGMLFEQTKDKSKAMQFYSSAKQHGRDYKQPYCIKEADRALKRIEFEQVRDE</sequence>
<dbReference type="SMART" id="SM00028">
    <property type="entry name" value="TPR"/>
    <property type="match status" value="5"/>
</dbReference>
<reference evidence="2" key="1">
    <citation type="submission" date="2020-12" db="EMBL/GenBank/DDBJ databases">
        <title>Metabolic potential, ecology and presence of endohyphal bacteria is reflected in genomic diversity of Mucoromycotina.</title>
        <authorList>
            <person name="Muszewska A."/>
            <person name="Okrasinska A."/>
            <person name="Steczkiewicz K."/>
            <person name="Drgas O."/>
            <person name="Orlowska M."/>
            <person name="Perlinska-Lenart U."/>
            <person name="Aleksandrzak-Piekarczyk T."/>
            <person name="Szatraj K."/>
            <person name="Zielenkiewicz U."/>
            <person name="Pilsyk S."/>
            <person name="Malc E."/>
            <person name="Mieczkowski P."/>
            <person name="Kruszewska J.S."/>
            <person name="Biernat P."/>
            <person name="Pawlowska J."/>
        </authorList>
    </citation>
    <scope>NUCLEOTIDE SEQUENCE</scope>
    <source>
        <strain evidence="2">CBS 226.32</strain>
    </source>
</reference>
<evidence type="ECO:0008006" key="4">
    <source>
        <dbReference type="Google" id="ProtNLM"/>
    </source>
</evidence>
<dbReference type="PANTHER" id="PTHR28142:SF1">
    <property type="entry name" value="MITOCHONDRIAL INNER MEMBRANE I-AAA PROTEASE SUPERCOMPLEX SUBUNIT MGR3-RELATED"/>
    <property type="match status" value="1"/>
</dbReference>
<dbReference type="GO" id="GO:0051787">
    <property type="term" value="F:misfolded protein binding"/>
    <property type="evidence" value="ECO:0007669"/>
    <property type="project" value="TreeGrafter"/>
</dbReference>
<dbReference type="InterPro" id="IPR011990">
    <property type="entry name" value="TPR-like_helical_dom_sf"/>
</dbReference>
<dbReference type="OrthoDB" id="10050400at2759"/>
<evidence type="ECO:0000313" key="2">
    <source>
        <dbReference type="EMBL" id="KAG2201115.1"/>
    </source>
</evidence>
<dbReference type="AlphaFoldDB" id="A0A8H7QZH7"/>
<dbReference type="InterPro" id="IPR019734">
    <property type="entry name" value="TPR_rpt"/>
</dbReference>
<dbReference type="SUPFAM" id="SSF48452">
    <property type="entry name" value="TPR-like"/>
    <property type="match status" value="2"/>
</dbReference>
<gene>
    <name evidence="2" type="ORF">INT46_004820</name>
</gene>
<protein>
    <recommendedName>
        <fullName evidence="4">TPR-like protein</fullName>
    </recommendedName>
</protein>
<feature type="region of interest" description="Disordered" evidence="1">
    <location>
        <begin position="33"/>
        <end position="55"/>
    </location>
</feature>
<evidence type="ECO:0000256" key="1">
    <source>
        <dbReference type="SAM" id="MobiDB-lite"/>
    </source>
</evidence>
<dbReference type="Gene3D" id="1.25.40.10">
    <property type="entry name" value="Tetratricopeptide repeat domain"/>
    <property type="match status" value="2"/>
</dbReference>
<organism evidence="2 3">
    <name type="scientific">Mucor plumbeus</name>
    <dbReference type="NCBI Taxonomy" id="97098"/>
    <lineage>
        <taxon>Eukaryota</taxon>
        <taxon>Fungi</taxon>
        <taxon>Fungi incertae sedis</taxon>
        <taxon>Mucoromycota</taxon>
        <taxon>Mucoromycotina</taxon>
        <taxon>Mucoromycetes</taxon>
        <taxon>Mucorales</taxon>
        <taxon>Mucorineae</taxon>
        <taxon>Mucoraceae</taxon>
        <taxon>Mucor</taxon>
    </lineage>
</organism>
<dbReference type="Pfam" id="PF13424">
    <property type="entry name" value="TPR_12"/>
    <property type="match status" value="1"/>
</dbReference>
<keyword evidence="3" id="KW-1185">Reference proteome</keyword>
<dbReference type="GO" id="GO:0031942">
    <property type="term" value="C:i-AAA complex"/>
    <property type="evidence" value="ECO:0007669"/>
    <property type="project" value="TreeGrafter"/>
</dbReference>
<dbReference type="InterPro" id="IPR040201">
    <property type="entry name" value="Mrg3-like"/>
</dbReference>
<dbReference type="Proteomes" id="UP000650833">
    <property type="component" value="Unassembled WGS sequence"/>
</dbReference>
<feature type="compositionally biased region" description="Low complexity" evidence="1">
    <location>
        <begin position="33"/>
        <end position="46"/>
    </location>
</feature>
<name>A0A8H7QZH7_9FUNG</name>
<proteinExistence type="predicted"/>
<dbReference type="CDD" id="cd24145">
    <property type="entry name" value="Mgr3-like"/>
    <property type="match status" value="1"/>
</dbReference>
<dbReference type="EMBL" id="JAEPRC010000295">
    <property type="protein sequence ID" value="KAG2201115.1"/>
    <property type="molecule type" value="Genomic_DNA"/>
</dbReference>
<comment type="caution">
    <text evidence="2">The sequence shown here is derived from an EMBL/GenBank/DDBJ whole genome shotgun (WGS) entry which is preliminary data.</text>
</comment>
<dbReference type="GO" id="GO:0006515">
    <property type="term" value="P:protein quality control for misfolded or incompletely synthesized proteins"/>
    <property type="evidence" value="ECO:0007669"/>
    <property type="project" value="TreeGrafter"/>
</dbReference>